<comment type="catalytic activity">
    <reaction evidence="17">
        <text>7,8-dihydropteroate + L-glutamate + ATP = 7,8-dihydrofolate + ADP + phosphate + H(+)</text>
        <dbReference type="Rhea" id="RHEA:23584"/>
        <dbReference type="ChEBI" id="CHEBI:15378"/>
        <dbReference type="ChEBI" id="CHEBI:17839"/>
        <dbReference type="ChEBI" id="CHEBI:29985"/>
        <dbReference type="ChEBI" id="CHEBI:30616"/>
        <dbReference type="ChEBI" id="CHEBI:43474"/>
        <dbReference type="ChEBI" id="CHEBI:57451"/>
        <dbReference type="ChEBI" id="CHEBI:456216"/>
        <dbReference type="EC" id="6.3.2.12"/>
    </reaction>
</comment>
<evidence type="ECO:0000256" key="6">
    <source>
        <dbReference type="ARBA" id="ARBA00013023"/>
    </source>
</evidence>
<evidence type="ECO:0000256" key="18">
    <source>
        <dbReference type="PIRNR" id="PIRNR001563"/>
    </source>
</evidence>
<gene>
    <name evidence="21" type="ORF">UO65_2752</name>
</gene>
<evidence type="ECO:0000256" key="10">
    <source>
        <dbReference type="ARBA" id="ARBA00022723"/>
    </source>
</evidence>
<keyword evidence="12 18" id="KW-0067">ATP-binding</keyword>
<dbReference type="AlphaFoldDB" id="W7INE7"/>
<dbReference type="InterPro" id="IPR036565">
    <property type="entry name" value="Mur-like_cat_sf"/>
</dbReference>
<evidence type="ECO:0000256" key="9">
    <source>
        <dbReference type="ARBA" id="ARBA00022598"/>
    </source>
</evidence>
<evidence type="ECO:0000313" key="22">
    <source>
        <dbReference type="Proteomes" id="UP000019277"/>
    </source>
</evidence>
<dbReference type="GO" id="GO:0046872">
    <property type="term" value="F:metal ion binding"/>
    <property type="evidence" value="ECO:0007669"/>
    <property type="project" value="UniProtKB-KW"/>
</dbReference>
<name>W7INE7_9PSEU</name>
<dbReference type="EC" id="6.3.2.17" evidence="7"/>
<comment type="catalytic activity">
    <reaction evidence="16">
        <text>(6S)-5,6,7,8-tetrahydrofolyl-(gamma-L-Glu)(n) + L-glutamate + ATP = (6S)-5,6,7,8-tetrahydrofolyl-(gamma-L-Glu)(n+1) + ADP + phosphate + H(+)</text>
        <dbReference type="Rhea" id="RHEA:10580"/>
        <dbReference type="Rhea" id="RHEA-COMP:14738"/>
        <dbReference type="Rhea" id="RHEA-COMP:14740"/>
        <dbReference type="ChEBI" id="CHEBI:15378"/>
        <dbReference type="ChEBI" id="CHEBI:29985"/>
        <dbReference type="ChEBI" id="CHEBI:30616"/>
        <dbReference type="ChEBI" id="CHEBI:43474"/>
        <dbReference type="ChEBI" id="CHEBI:141005"/>
        <dbReference type="ChEBI" id="CHEBI:456216"/>
        <dbReference type="EC" id="6.3.2.17"/>
    </reaction>
</comment>
<evidence type="ECO:0000256" key="16">
    <source>
        <dbReference type="ARBA" id="ARBA00047493"/>
    </source>
</evidence>
<evidence type="ECO:0000256" key="7">
    <source>
        <dbReference type="ARBA" id="ARBA00013025"/>
    </source>
</evidence>
<dbReference type="InterPro" id="IPR013221">
    <property type="entry name" value="Mur_ligase_cen"/>
</dbReference>
<dbReference type="Pfam" id="PF08245">
    <property type="entry name" value="Mur_ligase_M"/>
    <property type="match status" value="1"/>
</dbReference>
<evidence type="ECO:0000256" key="13">
    <source>
        <dbReference type="ARBA" id="ARBA00022842"/>
    </source>
</evidence>
<dbReference type="InterPro" id="IPR004101">
    <property type="entry name" value="Mur_ligase_C"/>
</dbReference>
<comment type="subunit">
    <text evidence="5">Monomer.</text>
</comment>
<sequence length="455" mass="47973">MTVVDPGALEDLRQVESELDARWSEDRIEPSLDRIRALLDLLADPQTAYPVVQVAGTNGKTSVTRMVDALMTALGVRTGRFTSPHLQLVTERISLDNAPIDPARYVEVYRDVEPYLAMVDNAGDIRLSKFEVLTAMAFAAFADTPVDVAVVETGMGGGWDATTAADARIAVITPIGLDHVDRLGPDLVSIAREKAGIIKPGSIALLAEQDTEAAKVLLERATEVDATVARQGLEFGVLRRDVAVGGQVLRLQGLGGVYDEVFLPLHGAHQAANAALALAAVEAFFGAGAQKQLDVDAIRHGFASVTTPGRLERVRMAPSVFVDAAHNPDGAKALAAALDEEFGFRKLVGVVAVLSDKDAEGILTPLEPVLSEVVVTTNSSQRAMDPDRLAEIATDVFGDERVTVAAGLVDAIERAVALAEESDDPSETMSGVGVIATGSVVTAGEVRALFGKEPA</sequence>
<dbReference type="PATRIC" id="fig|909613.9.peg.2753"/>
<evidence type="ECO:0000256" key="17">
    <source>
        <dbReference type="ARBA" id="ARBA00049161"/>
    </source>
</evidence>
<evidence type="ECO:0000256" key="2">
    <source>
        <dbReference type="ARBA" id="ARBA00004799"/>
    </source>
</evidence>
<dbReference type="RefSeq" id="WP_035282412.1">
    <property type="nucleotide sequence ID" value="NZ_AYXG01000099.1"/>
</dbReference>
<evidence type="ECO:0000259" key="19">
    <source>
        <dbReference type="Pfam" id="PF02875"/>
    </source>
</evidence>
<protein>
    <recommendedName>
        <fullName evidence="8">Dihydrofolate synthase/folylpolyglutamate synthase</fullName>
        <ecNumber evidence="6">6.3.2.12</ecNumber>
        <ecNumber evidence="7">6.3.2.17</ecNumber>
    </recommendedName>
    <alternativeName>
        <fullName evidence="15">Tetrahydrofolylpolyglutamate synthase</fullName>
    </alternativeName>
</protein>
<comment type="pathway">
    <text evidence="2">Cofactor biosynthesis; tetrahydrofolate biosynthesis; 7,8-dihydrofolate from 2-amino-4-hydroxy-6-hydroxymethyl-7,8-dihydropteridine diphosphate and 4-aminobenzoate: step 2/2.</text>
</comment>
<dbReference type="Gene3D" id="3.90.190.20">
    <property type="entry name" value="Mur ligase, C-terminal domain"/>
    <property type="match status" value="1"/>
</dbReference>
<keyword evidence="11 18" id="KW-0547">Nucleotide-binding</keyword>
<keyword evidence="14" id="KW-0289">Folate biosynthesis</keyword>
<comment type="pathway">
    <text evidence="3">Cofactor biosynthesis; tetrahydrofolylpolyglutamate biosynthesis.</text>
</comment>
<dbReference type="STRING" id="909613.UO65_2752"/>
<dbReference type="GO" id="GO:0008841">
    <property type="term" value="F:dihydrofolate synthase activity"/>
    <property type="evidence" value="ECO:0007669"/>
    <property type="project" value="UniProtKB-EC"/>
</dbReference>
<dbReference type="PIRSF" id="PIRSF001563">
    <property type="entry name" value="Folylpolyglu_synth"/>
    <property type="match status" value="1"/>
</dbReference>
<dbReference type="EMBL" id="AYXG01000099">
    <property type="protein sequence ID" value="EWC61928.1"/>
    <property type="molecule type" value="Genomic_DNA"/>
</dbReference>
<accession>W7INE7</accession>
<dbReference type="eggNOG" id="COG0285">
    <property type="taxonomic scope" value="Bacteria"/>
</dbReference>
<evidence type="ECO:0000259" key="20">
    <source>
        <dbReference type="Pfam" id="PF08245"/>
    </source>
</evidence>
<organism evidence="21 22">
    <name type="scientific">Actinokineospora spheciospongiae</name>
    <dbReference type="NCBI Taxonomy" id="909613"/>
    <lineage>
        <taxon>Bacteria</taxon>
        <taxon>Bacillati</taxon>
        <taxon>Actinomycetota</taxon>
        <taxon>Actinomycetes</taxon>
        <taxon>Pseudonocardiales</taxon>
        <taxon>Pseudonocardiaceae</taxon>
        <taxon>Actinokineospora</taxon>
    </lineage>
</organism>
<evidence type="ECO:0000313" key="21">
    <source>
        <dbReference type="EMBL" id="EWC61928.1"/>
    </source>
</evidence>
<dbReference type="Proteomes" id="UP000019277">
    <property type="component" value="Unassembled WGS sequence"/>
</dbReference>
<dbReference type="SUPFAM" id="SSF53244">
    <property type="entry name" value="MurD-like peptide ligases, peptide-binding domain"/>
    <property type="match status" value="1"/>
</dbReference>
<evidence type="ECO:0000256" key="4">
    <source>
        <dbReference type="ARBA" id="ARBA00008276"/>
    </source>
</evidence>
<comment type="cofactor">
    <cofactor evidence="1">
        <name>Mg(2+)</name>
        <dbReference type="ChEBI" id="CHEBI:18420"/>
    </cofactor>
</comment>
<feature type="domain" description="Mur ligase C-terminal" evidence="19">
    <location>
        <begin position="309"/>
        <end position="423"/>
    </location>
</feature>
<reference evidence="21 22" key="1">
    <citation type="journal article" date="2014" name="Genome Announc.">
        <title>Draft Genome Sequence of the Antitrypanosomally Active Sponge-Associated Bacterium Actinokineospora sp. Strain EG49.</title>
        <authorList>
            <person name="Harjes J."/>
            <person name="Ryu T."/>
            <person name="Abdelmohsen U.R."/>
            <person name="Moitinho-Silva L."/>
            <person name="Horn H."/>
            <person name="Ravasi T."/>
            <person name="Hentschel U."/>
        </authorList>
    </citation>
    <scope>NUCLEOTIDE SEQUENCE [LARGE SCALE GENOMIC DNA]</scope>
    <source>
        <strain evidence="21 22">EG49</strain>
    </source>
</reference>
<dbReference type="GO" id="GO:0005524">
    <property type="term" value="F:ATP binding"/>
    <property type="evidence" value="ECO:0007669"/>
    <property type="project" value="UniProtKB-KW"/>
</dbReference>
<evidence type="ECO:0000256" key="8">
    <source>
        <dbReference type="ARBA" id="ARBA00019357"/>
    </source>
</evidence>
<dbReference type="GO" id="GO:0005737">
    <property type="term" value="C:cytoplasm"/>
    <property type="evidence" value="ECO:0007669"/>
    <property type="project" value="TreeGrafter"/>
</dbReference>
<dbReference type="PANTHER" id="PTHR11136:SF0">
    <property type="entry name" value="DIHYDROFOLATE SYNTHETASE-RELATED"/>
    <property type="match status" value="1"/>
</dbReference>
<dbReference type="PANTHER" id="PTHR11136">
    <property type="entry name" value="FOLYLPOLYGLUTAMATE SYNTHASE-RELATED"/>
    <property type="match status" value="1"/>
</dbReference>
<proteinExistence type="inferred from homology"/>
<dbReference type="InterPro" id="IPR001645">
    <property type="entry name" value="Folylpolyglutamate_synth"/>
</dbReference>
<comment type="similarity">
    <text evidence="4 18">Belongs to the folylpolyglutamate synthase family.</text>
</comment>
<feature type="domain" description="Mur ligase central" evidence="20">
    <location>
        <begin position="54"/>
        <end position="281"/>
    </location>
</feature>
<dbReference type="EC" id="6.3.2.12" evidence="6"/>
<dbReference type="GO" id="GO:0004326">
    <property type="term" value="F:tetrahydrofolylpolyglutamate synthase activity"/>
    <property type="evidence" value="ECO:0007669"/>
    <property type="project" value="UniProtKB-EC"/>
</dbReference>
<keyword evidence="9 18" id="KW-0436">Ligase</keyword>
<dbReference type="GO" id="GO:0046656">
    <property type="term" value="P:folic acid biosynthetic process"/>
    <property type="evidence" value="ECO:0007669"/>
    <property type="project" value="UniProtKB-KW"/>
</dbReference>
<evidence type="ECO:0000256" key="5">
    <source>
        <dbReference type="ARBA" id="ARBA00011245"/>
    </source>
</evidence>
<keyword evidence="13" id="KW-0460">Magnesium</keyword>
<dbReference type="Pfam" id="PF02875">
    <property type="entry name" value="Mur_ligase_C"/>
    <property type="match status" value="1"/>
</dbReference>
<dbReference type="InterPro" id="IPR036615">
    <property type="entry name" value="Mur_ligase_C_dom_sf"/>
</dbReference>
<evidence type="ECO:0000256" key="3">
    <source>
        <dbReference type="ARBA" id="ARBA00005150"/>
    </source>
</evidence>
<keyword evidence="22" id="KW-1185">Reference proteome</keyword>
<evidence type="ECO:0000256" key="14">
    <source>
        <dbReference type="ARBA" id="ARBA00022909"/>
    </source>
</evidence>
<dbReference type="FunFam" id="3.40.1190.10:FF:000004">
    <property type="entry name" value="Dihydrofolate synthase/folylpolyglutamate synthase"/>
    <property type="match status" value="1"/>
</dbReference>
<dbReference type="OrthoDB" id="9809356at2"/>
<evidence type="ECO:0000256" key="12">
    <source>
        <dbReference type="ARBA" id="ARBA00022840"/>
    </source>
</evidence>
<evidence type="ECO:0000256" key="1">
    <source>
        <dbReference type="ARBA" id="ARBA00001946"/>
    </source>
</evidence>
<dbReference type="NCBIfam" id="NF047860">
    <property type="entry name" value="Tet-DihydfolSynFolCMyb"/>
    <property type="match status" value="1"/>
</dbReference>
<evidence type="ECO:0000256" key="15">
    <source>
        <dbReference type="ARBA" id="ARBA00030592"/>
    </source>
</evidence>
<keyword evidence="10" id="KW-0479">Metal-binding</keyword>
<dbReference type="SUPFAM" id="SSF53623">
    <property type="entry name" value="MurD-like peptide ligases, catalytic domain"/>
    <property type="match status" value="1"/>
</dbReference>
<comment type="caution">
    <text evidence="21">The sequence shown here is derived from an EMBL/GenBank/DDBJ whole genome shotgun (WGS) entry which is preliminary data.</text>
</comment>
<dbReference type="NCBIfam" id="TIGR01499">
    <property type="entry name" value="folC"/>
    <property type="match status" value="1"/>
</dbReference>
<dbReference type="Gene3D" id="3.40.1190.10">
    <property type="entry name" value="Mur-like, catalytic domain"/>
    <property type="match status" value="1"/>
</dbReference>
<evidence type="ECO:0000256" key="11">
    <source>
        <dbReference type="ARBA" id="ARBA00022741"/>
    </source>
</evidence>